<keyword evidence="2" id="KW-1185">Reference proteome</keyword>
<dbReference type="Proteomes" id="UP000271889">
    <property type="component" value="Unassembled WGS sequence"/>
</dbReference>
<name>A0A3P6S3I5_CYLGO</name>
<dbReference type="EMBL" id="UYRV01021103">
    <property type="protein sequence ID" value="VDK68806.1"/>
    <property type="molecule type" value="Genomic_DNA"/>
</dbReference>
<proteinExistence type="predicted"/>
<gene>
    <name evidence="1" type="ORF">CGOC_LOCUS6456</name>
</gene>
<protein>
    <submittedName>
        <fullName evidence="1">Uncharacterized protein</fullName>
    </submittedName>
</protein>
<evidence type="ECO:0000313" key="2">
    <source>
        <dbReference type="Proteomes" id="UP000271889"/>
    </source>
</evidence>
<dbReference type="AlphaFoldDB" id="A0A3P6S3I5"/>
<organism evidence="1 2">
    <name type="scientific">Cylicostephanus goldi</name>
    <name type="common">Nematode worm</name>
    <dbReference type="NCBI Taxonomy" id="71465"/>
    <lineage>
        <taxon>Eukaryota</taxon>
        <taxon>Metazoa</taxon>
        <taxon>Ecdysozoa</taxon>
        <taxon>Nematoda</taxon>
        <taxon>Chromadorea</taxon>
        <taxon>Rhabditida</taxon>
        <taxon>Rhabditina</taxon>
        <taxon>Rhabditomorpha</taxon>
        <taxon>Strongyloidea</taxon>
        <taxon>Strongylidae</taxon>
        <taxon>Cylicostephanus</taxon>
    </lineage>
</organism>
<sequence length="139" mass="15201">MRFCVQPQNSCVKGTGAEYQRLRNAYEFLFALFRQSCDPLGSASDPLMRAAVANLRSDQLALGVAMTTNPKQSLKARQYSDLVQQQMKLAEMSPVTNGAKLPTMPPLSVAASMAPMDPQILQNLLVQQLMLASAPQLTQ</sequence>
<accession>A0A3P6S3I5</accession>
<dbReference type="OrthoDB" id="3938623at2759"/>
<reference evidence="1 2" key="1">
    <citation type="submission" date="2018-11" db="EMBL/GenBank/DDBJ databases">
        <authorList>
            <consortium name="Pathogen Informatics"/>
        </authorList>
    </citation>
    <scope>NUCLEOTIDE SEQUENCE [LARGE SCALE GENOMIC DNA]</scope>
</reference>
<evidence type="ECO:0000313" key="1">
    <source>
        <dbReference type="EMBL" id="VDK68806.1"/>
    </source>
</evidence>